<organism evidence="1">
    <name type="scientific">Arundo donax</name>
    <name type="common">Giant reed</name>
    <name type="synonym">Donax arundinaceus</name>
    <dbReference type="NCBI Taxonomy" id="35708"/>
    <lineage>
        <taxon>Eukaryota</taxon>
        <taxon>Viridiplantae</taxon>
        <taxon>Streptophyta</taxon>
        <taxon>Embryophyta</taxon>
        <taxon>Tracheophyta</taxon>
        <taxon>Spermatophyta</taxon>
        <taxon>Magnoliopsida</taxon>
        <taxon>Liliopsida</taxon>
        <taxon>Poales</taxon>
        <taxon>Poaceae</taxon>
        <taxon>PACMAD clade</taxon>
        <taxon>Arundinoideae</taxon>
        <taxon>Arundineae</taxon>
        <taxon>Arundo</taxon>
    </lineage>
</organism>
<name>A0A0A8Y8I8_ARUDO</name>
<proteinExistence type="predicted"/>
<protein>
    <submittedName>
        <fullName evidence="1">Uncharacterized protein</fullName>
    </submittedName>
</protein>
<dbReference type="AlphaFoldDB" id="A0A0A8Y8I8"/>
<reference evidence="1" key="1">
    <citation type="submission" date="2014-09" db="EMBL/GenBank/DDBJ databases">
        <authorList>
            <person name="Magalhaes I.L.F."/>
            <person name="Oliveira U."/>
            <person name="Santos F.R."/>
            <person name="Vidigal T.H.D.A."/>
            <person name="Brescovit A.D."/>
            <person name="Santos A.J."/>
        </authorList>
    </citation>
    <scope>NUCLEOTIDE SEQUENCE</scope>
    <source>
        <tissue evidence="1">Shoot tissue taken approximately 20 cm above the soil surface</tissue>
    </source>
</reference>
<reference evidence="1" key="2">
    <citation type="journal article" date="2015" name="Data Brief">
        <title>Shoot transcriptome of the giant reed, Arundo donax.</title>
        <authorList>
            <person name="Barrero R.A."/>
            <person name="Guerrero F.D."/>
            <person name="Moolhuijzen P."/>
            <person name="Goolsby J.A."/>
            <person name="Tidwell J."/>
            <person name="Bellgard S.E."/>
            <person name="Bellgard M.I."/>
        </authorList>
    </citation>
    <scope>NUCLEOTIDE SEQUENCE</scope>
    <source>
        <tissue evidence="1">Shoot tissue taken approximately 20 cm above the soil surface</tissue>
    </source>
</reference>
<evidence type="ECO:0000313" key="1">
    <source>
        <dbReference type="EMBL" id="JAD22516.1"/>
    </source>
</evidence>
<accession>A0A0A8Y8I8</accession>
<dbReference type="EMBL" id="GBRH01275379">
    <property type="protein sequence ID" value="JAD22516.1"/>
    <property type="molecule type" value="Transcribed_RNA"/>
</dbReference>
<sequence length="63" mass="7555">MRRLKMKMSRHWVVSETVIQCCSKFVTYWVFNTDKLKSQCTEAVFNQLNTRSQQLDSRVLIQI</sequence>